<dbReference type="OrthoDB" id="3791713at2759"/>
<organism evidence="2 3">
    <name type="scientific">Paraphoma chrysanthemicola</name>
    <dbReference type="NCBI Taxonomy" id="798071"/>
    <lineage>
        <taxon>Eukaryota</taxon>
        <taxon>Fungi</taxon>
        <taxon>Dikarya</taxon>
        <taxon>Ascomycota</taxon>
        <taxon>Pezizomycotina</taxon>
        <taxon>Dothideomycetes</taxon>
        <taxon>Pleosporomycetidae</taxon>
        <taxon>Pleosporales</taxon>
        <taxon>Pleosporineae</taxon>
        <taxon>Phaeosphaeriaceae</taxon>
        <taxon>Paraphoma</taxon>
    </lineage>
</organism>
<reference evidence="2" key="1">
    <citation type="journal article" date="2021" name="Nat. Commun.">
        <title>Genetic determinants of endophytism in the Arabidopsis root mycobiome.</title>
        <authorList>
            <person name="Mesny F."/>
            <person name="Miyauchi S."/>
            <person name="Thiergart T."/>
            <person name="Pickel B."/>
            <person name="Atanasova L."/>
            <person name="Karlsson M."/>
            <person name="Huettel B."/>
            <person name="Barry K.W."/>
            <person name="Haridas S."/>
            <person name="Chen C."/>
            <person name="Bauer D."/>
            <person name="Andreopoulos W."/>
            <person name="Pangilinan J."/>
            <person name="LaButti K."/>
            <person name="Riley R."/>
            <person name="Lipzen A."/>
            <person name="Clum A."/>
            <person name="Drula E."/>
            <person name="Henrissat B."/>
            <person name="Kohler A."/>
            <person name="Grigoriev I.V."/>
            <person name="Martin F.M."/>
            <person name="Hacquard S."/>
        </authorList>
    </citation>
    <scope>NUCLEOTIDE SEQUENCE</scope>
    <source>
        <strain evidence="2">MPI-SDFR-AT-0120</strain>
    </source>
</reference>
<evidence type="ECO:0000313" key="2">
    <source>
        <dbReference type="EMBL" id="KAH7084329.1"/>
    </source>
</evidence>
<protein>
    <submittedName>
        <fullName evidence="2">Uncharacterized protein</fullName>
    </submittedName>
</protein>
<keyword evidence="3" id="KW-1185">Reference proteome</keyword>
<dbReference type="Proteomes" id="UP000813461">
    <property type="component" value="Unassembled WGS sequence"/>
</dbReference>
<proteinExistence type="predicted"/>
<evidence type="ECO:0000256" key="1">
    <source>
        <dbReference type="SAM" id="MobiDB-lite"/>
    </source>
</evidence>
<dbReference type="AlphaFoldDB" id="A0A8K0R2T6"/>
<name>A0A8K0R2T6_9PLEO</name>
<feature type="region of interest" description="Disordered" evidence="1">
    <location>
        <begin position="1"/>
        <end position="49"/>
    </location>
</feature>
<evidence type="ECO:0000313" key="3">
    <source>
        <dbReference type="Proteomes" id="UP000813461"/>
    </source>
</evidence>
<accession>A0A8K0R2T6</accession>
<gene>
    <name evidence="2" type="ORF">FB567DRAFT_528803</name>
</gene>
<dbReference type="EMBL" id="JAGMVJ010000012">
    <property type="protein sequence ID" value="KAH7084329.1"/>
    <property type="molecule type" value="Genomic_DNA"/>
</dbReference>
<sequence length="158" mass="18448">MPYHNYGTMSTTPTTPPLTIPHKTHTTTPPKTQSDLLTPPDSPTSHPLTQHQTALLTLMRRYLALHLRADQARTRMHRQLQQNRYVDVFHGPSYELVRDWQGRLERAGRDYVEAEKWGRRVLAGEERLGKEEGEGGDKWVERVRRRMDELEELLREIG</sequence>
<comment type="caution">
    <text evidence="2">The sequence shown here is derived from an EMBL/GenBank/DDBJ whole genome shotgun (WGS) entry which is preliminary data.</text>
</comment>